<dbReference type="Proteomes" id="UP000683139">
    <property type="component" value="Unassembled WGS sequence"/>
</dbReference>
<evidence type="ECO:0000259" key="5">
    <source>
        <dbReference type="PROSITE" id="PS50206"/>
    </source>
</evidence>
<feature type="region of interest" description="Disordered" evidence="4">
    <location>
        <begin position="55"/>
        <end position="74"/>
    </location>
</feature>
<dbReference type="SUPFAM" id="SSF52821">
    <property type="entry name" value="Rhodanese/Cell cycle control phosphatase"/>
    <property type="match status" value="2"/>
</dbReference>
<keyword evidence="7" id="KW-1185">Reference proteome</keyword>
<dbReference type="GO" id="GO:0004792">
    <property type="term" value="F:thiosulfate-cyanide sulfurtransferase activity"/>
    <property type="evidence" value="ECO:0007669"/>
    <property type="project" value="InterPro"/>
</dbReference>
<evidence type="ECO:0000256" key="1">
    <source>
        <dbReference type="ARBA" id="ARBA00022679"/>
    </source>
</evidence>
<evidence type="ECO:0000256" key="2">
    <source>
        <dbReference type="ARBA" id="ARBA00022737"/>
    </source>
</evidence>
<name>A0A919YKB8_9BACL</name>
<comment type="caution">
    <text evidence="6">The sequence shown here is derived from an EMBL/GenBank/DDBJ whole genome shotgun (WGS) entry which is preliminary data.</text>
</comment>
<keyword evidence="2" id="KW-0677">Repeat</keyword>
<keyword evidence="1 3" id="KW-0808">Transferase</keyword>
<accession>A0A919YKB8</accession>
<dbReference type="InterPro" id="IPR001307">
    <property type="entry name" value="Thiosulphate_STrfase_CS"/>
</dbReference>
<proteinExistence type="predicted"/>
<dbReference type="PROSITE" id="PS00683">
    <property type="entry name" value="RHODANESE_2"/>
    <property type="match status" value="1"/>
</dbReference>
<evidence type="ECO:0000256" key="3">
    <source>
        <dbReference type="RuleBase" id="RU000507"/>
    </source>
</evidence>
<dbReference type="PANTHER" id="PTHR11364:SF27">
    <property type="entry name" value="SULFURTRANSFERASE"/>
    <property type="match status" value="1"/>
</dbReference>
<dbReference type="Gene3D" id="3.40.250.10">
    <property type="entry name" value="Rhodanese-like domain"/>
    <property type="match status" value="2"/>
</dbReference>
<feature type="domain" description="Rhodanese" evidence="5">
    <location>
        <begin position="173"/>
        <end position="283"/>
    </location>
</feature>
<dbReference type="InterPro" id="IPR036873">
    <property type="entry name" value="Rhodanese-like_dom_sf"/>
</dbReference>
<evidence type="ECO:0000256" key="4">
    <source>
        <dbReference type="SAM" id="MobiDB-lite"/>
    </source>
</evidence>
<gene>
    <name evidence="6" type="ORF">J40TS1_04270</name>
</gene>
<dbReference type="RefSeq" id="WP_213512979.1">
    <property type="nucleotide sequence ID" value="NZ_BOSE01000001.1"/>
</dbReference>
<feature type="domain" description="Rhodanese" evidence="5">
    <location>
        <begin position="20"/>
        <end position="142"/>
    </location>
</feature>
<reference evidence="6" key="1">
    <citation type="submission" date="2021-03" db="EMBL/GenBank/DDBJ databases">
        <title>Antimicrobial resistance genes in bacteria isolated from Japanese honey, and their potential for conferring macrolide and lincosamide resistance in the American foulbrood pathogen Paenibacillus larvae.</title>
        <authorList>
            <person name="Okamoto M."/>
            <person name="Kumagai M."/>
            <person name="Kanamori H."/>
            <person name="Takamatsu D."/>
        </authorList>
    </citation>
    <scope>NUCLEOTIDE SEQUENCE</scope>
    <source>
        <strain evidence="6">J40TS1</strain>
    </source>
</reference>
<sequence>MSYFVSNQWLLQQIEKGSEQQGELVIVDTRYDLMDTEAGELAYREGHIPGAHYANLSRDLSSPKRPDGAGGRHPLPEPEAVAAFLASLGIRSSSTVVAYDDQGGVMASRLRWLLQWIGFDGEAYVLDGGYKGWVKEQLPVSADIPAKITGATIPVKLKPEMVASYEQVKQAIGQADTVIIDSRDGARYRGEHETIDPIAGHIPTAINHFWQEGRGADGTWKSPQQQAERFADIDKNATIIVYCGSGVSATPNVFALQEAGFKHVRLYAGSWSEWITYGNNPIATGEE</sequence>
<dbReference type="SMART" id="SM00450">
    <property type="entry name" value="RHOD"/>
    <property type="match status" value="2"/>
</dbReference>
<evidence type="ECO:0000313" key="7">
    <source>
        <dbReference type="Proteomes" id="UP000683139"/>
    </source>
</evidence>
<organism evidence="6 7">
    <name type="scientific">Paenibacillus montaniterrae</name>
    <dbReference type="NCBI Taxonomy" id="429341"/>
    <lineage>
        <taxon>Bacteria</taxon>
        <taxon>Bacillati</taxon>
        <taxon>Bacillota</taxon>
        <taxon>Bacilli</taxon>
        <taxon>Bacillales</taxon>
        <taxon>Paenibacillaceae</taxon>
        <taxon>Paenibacillus</taxon>
    </lineage>
</organism>
<dbReference type="PANTHER" id="PTHR11364">
    <property type="entry name" value="THIOSULFATE SULFERTANSFERASE"/>
    <property type="match status" value="1"/>
</dbReference>
<dbReference type="CDD" id="cd01448">
    <property type="entry name" value="TST_Repeat_1"/>
    <property type="match status" value="1"/>
</dbReference>
<evidence type="ECO:0000313" key="6">
    <source>
        <dbReference type="EMBL" id="GIP14785.1"/>
    </source>
</evidence>
<dbReference type="EMBL" id="BOSE01000001">
    <property type="protein sequence ID" value="GIP14785.1"/>
    <property type="molecule type" value="Genomic_DNA"/>
</dbReference>
<dbReference type="InterPro" id="IPR045078">
    <property type="entry name" value="TST/MPST-like"/>
</dbReference>
<dbReference type="AlphaFoldDB" id="A0A919YKB8"/>
<dbReference type="InterPro" id="IPR001763">
    <property type="entry name" value="Rhodanese-like_dom"/>
</dbReference>
<dbReference type="Pfam" id="PF00581">
    <property type="entry name" value="Rhodanese"/>
    <property type="match status" value="2"/>
</dbReference>
<dbReference type="PROSITE" id="PS50206">
    <property type="entry name" value="RHODANESE_3"/>
    <property type="match status" value="2"/>
</dbReference>
<protein>
    <recommendedName>
        <fullName evidence="3">Sulfurtransferase</fullName>
    </recommendedName>
</protein>
<dbReference type="CDD" id="cd01449">
    <property type="entry name" value="TST_Repeat_2"/>
    <property type="match status" value="1"/>
</dbReference>